<sequence length="170" mass="18826">MVIEISDSTDAGKKLSNYLINTSDDAVAVPVDFINKTLECSRDDFMALVKSLPALLEDLSDVQVDAKKAADKIYNCIGHDVNTALCVLDVVSRFVDVAKILVIKTHNHIKPVADQWKAFVNSIINCGKGNIDIYNVAGDKWLQTVSNCQLHIEMLNWNSAIFQGTHYESN</sequence>
<dbReference type="InParanoid" id="A0A6P7GQV3"/>
<organism evidence="1">
    <name type="scientific">Diabrotica virgifera virgifera</name>
    <name type="common">western corn rootworm</name>
    <dbReference type="NCBI Taxonomy" id="50390"/>
    <lineage>
        <taxon>Eukaryota</taxon>
        <taxon>Metazoa</taxon>
        <taxon>Ecdysozoa</taxon>
        <taxon>Arthropoda</taxon>
        <taxon>Hexapoda</taxon>
        <taxon>Insecta</taxon>
        <taxon>Pterygota</taxon>
        <taxon>Neoptera</taxon>
        <taxon>Endopterygota</taxon>
        <taxon>Coleoptera</taxon>
        <taxon>Polyphaga</taxon>
        <taxon>Cucujiformia</taxon>
        <taxon>Chrysomeloidea</taxon>
        <taxon>Chrysomelidae</taxon>
        <taxon>Galerucinae</taxon>
        <taxon>Diabroticina</taxon>
        <taxon>Diabroticites</taxon>
        <taxon>Diabrotica</taxon>
    </lineage>
</organism>
<gene>
    <name evidence="1" type="primary">LOC114341024</name>
</gene>
<dbReference type="AlphaFoldDB" id="A0A6P7GQV3"/>
<reference evidence="1" key="1">
    <citation type="submission" date="2025-08" db="UniProtKB">
        <authorList>
            <consortium name="RefSeq"/>
        </authorList>
    </citation>
    <scope>IDENTIFICATION</scope>
    <source>
        <tissue evidence="1">Whole insect</tissue>
    </source>
</reference>
<dbReference type="RefSeq" id="XP_028147613.1">
    <property type="nucleotide sequence ID" value="XM_028291812.1"/>
</dbReference>
<protein>
    <submittedName>
        <fullName evidence="1">Uncharacterized protein LOC114341024</fullName>
    </submittedName>
</protein>
<evidence type="ECO:0000313" key="1">
    <source>
        <dbReference type="RefSeq" id="XP_028147613.1"/>
    </source>
</evidence>
<proteinExistence type="predicted"/>
<accession>A0A6P7GQV3</accession>
<name>A0A6P7GQV3_DIAVI</name>